<organism evidence="4 5">
    <name type="scientific">Halostreptopolyspora alba</name>
    <dbReference type="NCBI Taxonomy" id="2487137"/>
    <lineage>
        <taxon>Bacteria</taxon>
        <taxon>Bacillati</taxon>
        <taxon>Actinomycetota</taxon>
        <taxon>Actinomycetes</taxon>
        <taxon>Streptosporangiales</taxon>
        <taxon>Nocardiopsidaceae</taxon>
        <taxon>Halostreptopolyspora</taxon>
    </lineage>
</organism>
<evidence type="ECO:0000256" key="2">
    <source>
        <dbReference type="SAM" id="MobiDB-lite"/>
    </source>
</evidence>
<dbReference type="AlphaFoldDB" id="A0A3N0EEY9"/>
<feature type="compositionally biased region" description="Low complexity" evidence="2">
    <location>
        <begin position="11"/>
        <end position="30"/>
    </location>
</feature>
<feature type="region of interest" description="Disordered" evidence="2">
    <location>
        <begin position="136"/>
        <end position="168"/>
    </location>
</feature>
<evidence type="ECO:0000256" key="1">
    <source>
        <dbReference type="SAM" id="Coils"/>
    </source>
</evidence>
<protein>
    <recommendedName>
        <fullName evidence="6">Cell division protein FtsL</fullName>
    </recommendedName>
</protein>
<keyword evidence="5" id="KW-1185">Reference proteome</keyword>
<gene>
    <name evidence="4" type="ORF">EFW17_04330</name>
</gene>
<dbReference type="EMBL" id="RJMB01000003">
    <property type="protein sequence ID" value="RNL86438.1"/>
    <property type="molecule type" value="Genomic_DNA"/>
</dbReference>
<accession>A0A3N0EEY9</accession>
<evidence type="ECO:0000313" key="4">
    <source>
        <dbReference type="EMBL" id="RNL86438.1"/>
    </source>
</evidence>
<keyword evidence="3" id="KW-0812">Transmembrane</keyword>
<dbReference type="Proteomes" id="UP000269198">
    <property type="component" value="Unassembled WGS sequence"/>
</dbReference>
<comment type="caution">
    <text evidence="4">The sequence shown here is derived from an EMBL/GenBank/DDBJ whole genome shotgun (WGS) entry which is preliminary data.</text>
</comment>
<proteinExistence type="predicted"/>
<feature type="compositionally biased region" description="Basic residues" evidence="2">
    <location>
        <begin position="37"/>
        <end position="47"/>
    </location>
</feature>
<keyword evidence="3" id="KW-1133">Transmembrane helix</keyword>
<evidence type="ECO:0000256" key="3">
    <source>
        <dbReference type="SAM" id="Phobius"/>
    </source>
</evidence>
<evidence type="ECO:0000313" key="5">
    <source>
        <dbReference type="Proteomes" id="UP000269198"/>
    </source>
</evidence>
<name>A0A3N0EEY9_9ACTN</name>
<evidence type="ECO:0008006" key="6">
    <source>
        <dbReference type="Google" id="ProtNLM"/>
    </source>
</evidence>
<keyword evidence="1" id="KW-0175">Coiled coil</keyword>
<dbReference type="OrthoDB" id="3432474at2"/>
<feature type="region of interest" description="Disordered" evidence="2">
    <location>
        <begin position="1"/>
        <end position="66"/>
    </location>
</feature>
<feature type="transmembrane region" description="Helical" evidence="3">
    <location>
        <begin position="68"/>
        <end position="88"/>
    </location>
</feature>
<feature type="coiled-coil region" evidence="1">
    <location>
        <begin position="99"/>
        <end position="126"/>
    </location>
</feature>
<keyword evidence="3" id="KW-0472">Membrane</keyword>
<sequence>MGTATGKQSRRGASARSSGSAPGRGRTTGPAEERPRARPAAKPRRRPSAGATPRPASRKRPEPRAPRMPFVLLVLGLLGGALVSVLALRTVLIEDAFAINQLQQENRKLTEREEELREEVVHLESSERIADEAEELGMEPGEAPRFLNVESGEITGESGSDLEEAGQR</sequence>
<reference evidence="4 5" key="1">
    <citation type="submission" date="2018-11" db="EMBL/GenBank/DDBJ databases">
        <title>The genome draft of YIM 96095.</title>
        <authorList>
            <person name="Tang S.-K."/>
            <person name="Chunyu W.-X."/>
            <person name="Feng Y.-Z."/>
        </authorList>
    </citation>
    <scope>NUCLEOTIDE SEQUENCE [LARGE SCALE GENOMIC DNA]</scope>
    <source>
        <strain evidence="4 5">YIM 96095</strain>
    </source>
</reference>